<evidence type="ECO:0000256" key="8">
    <source>
        <dbReference type="ARBA" id="ARBA00023034"/>
    </source>
</evidence>
<evidence type="ECO:0000256" key="3">
    <source>
        <dbReference type="ARBA" id="ARBA00009105"/>
    </source>
</evidence>
<dbReference type="InterPro" id="IPR029044">
    <property type="entry name" value="Nucleotide-diphossugar_trans"/>
</dbReference>
<comment type="subcellular location">
    <subcellularLocation>
        <location evidence="10">Endomembrane system</location>
        <topology evidence="10">Single-pass membrane protein</topology>
    </subcellularLocation>
    <subcellularLocation>
        <location evidence="1">Golgi apparatus membrane</location>
    </subcellularLocation>
    <subcellularLocation>
        <location evidence="2">Membrane</location>
        <topology evidence="2">Single-pass type II membrane protein</topology>
    </subcellularLocation>
</comment>
<dbReference type="GO" id="GO:0046354">
    <property type="term" value="P:mannan biosynthetic process"/>
    <property type="evidence" value="ECO:0007669"/>
    <property type="project" value="TreeGrafter"/>
</dbReference>
<dbReference type="GO" id="GO:0000139">
    <property type="term" value="C:Golgi membrane"/>
    <property type="evidence" value="ECO:0007669"/>
    <property type="project" value="UniProtKB-SubCell"/>
</dbReference>
<sequence>MVVYPKLLASAYATIRILRNVLKCSLPIEIWFHVDEINGDYALLAPLQQLGINVGGISFHPVYNPNAKRFLSKIFAIYNSHFDRVLFLDADN</sequence>
<evidence type="ECO:0000256" key="1">
    <source>
        <dbReference type="ARBA" id="ARBA00004394"/>
    </source>
</evidence>
<dbReference type="Proteomes" id="UP000237271">
    <property type="component" value="Unassembled WGS sequence"/>
</dbReference>
<organism evidence="11 12">
    <name type="scientific">Phytophthora palmivora</name>
    <dbReference type="NCBI Taxonomy" id="4796"/>
    <lineage>
        <taxon>Eukaryota</taxon>
        <taxon>Sar</taxon>
        <taxon>Stramenopiles</taxon>
        <taxon>Oomycota</taxon>
        <taxon>Peronosporomycetes</taxon>
        <taxon>Peronosporales</taxon>
        <taxon>Peronosporaceae</taxon>
        <taxon>Phytophthora</taxon>
    </lineage>
</organism>
<feature type="non-terminal residue" evidence="11">
    <location>
        <position position="92"/>
    </location>
</feature>
<dbReference type="Pfam" id="PF11051">
    <property type="entry name" value="Mannosyl_trans3"/>
    <property type="match status" value="1"/>
</dbReference>
<proteinExistence type="inferred from homology"/>
<evidence type="ECO:0000256" key="10">
    <source>
        <dbReference type="ARBA" id="ARBA00037847"/>
    </source>
</evidence>
<keyword evidence="8" id="KW-0333">Golgi apparatus</keyword>
<dbReference type="SUPFAM" id="SSF53448">
    <property type="entry name" value="Nucleotide-diphospho-sugar transferases"/>
    <property type="match status" value="1"/>
</dbReference>
<evidence type="ECO:0000313" key="11">
    <source>
        <dbReference type="EMBL" id="POM77043.1"/>
    </source>
</evidence>
<keyword evidence="6" id="KW-0735">Signal-anchor</keyword>
<dbReference type="OrthoDB" id="430354at2759"/>
<evidence type="ECO:0000313" key="12">
    <source>
        <dbReference type="Proteomes" id="UP000237271"/>
    </source>
</evidence>
<evidence type="ECO:0000256" key="6">
    <source>
        <dbReference type="ARBA" id="ARBA00022968"/>
    </source>
</evidence>
<keyword evidence="7" id="KW-1133">Transmembrane helix</keyword>
<gene>
    <name evidence="11" type="ORF">PHPALM_5638</name>
</gene>
<keyword evidence="12" id="KW-1185">Reference proteome</keyword>
<name>A0A2P4YGX1_9STRA</name>
<reference evidence="11 12" key="1">
    <citation type="journal article" date="2017" name="Genome Biol. Evol.">
        <title>Phytophthora megakarya and P. palmivora, closely related causal agents of cacao black pod rot, underwent increases in genome sizes and gene numbers by different mechanisms.</title>
        <authorList>
            <person name="Ali S.S."/>
            <person name="Shao J."/>
            <person name="Lary D.J."/>
            <person name="Kronmiller B."/>
            <person name="Shen D."/>
            <person name="Strem M.D."/>
            <person name="Amoako-Attah I."/>
            <person name="Akrofi A.Y."/>
            <person name="Begoude B.A."/>
            <person name="Ten Hoopen G.M."/>
            <person name="Coulibaly K."/>
            <person name="Kebe B.I."/>
            <person name="Melnick R.L."/>
            <person name="Guiltinan M.J."/>
            <person name="Tyler B.M."/>
            <person name="Meinhardt L.W."/>
            <person name="Bailey B.A."/>
        </authorList>
    </citation>
    <scope>NUCLEOTIDE SEQUENCE [LARGE SCALE GENOMIC DNA]</scope>
    <source>
        <strain evidence="12">sbr112.9</strain>
    </source>
</reference>
<accession>A0A2P4YGX1</accession>
<evidence type="ECO:0000256" key="2">
    <source>
        <dbReference type="ARBA" id="ARBA00004606"/>
    </source>
</evidence>
<keyword evidence="9" id="KW-0472">Membrane</keyword>
<evidence type="ECO:0000256" key="4">
    <source>
        <dbReference type="ARBA" id="ARBA00022679"/>
    </source>
</evidence>
<dbReference type="PANTHER" id="PTHR31646:SF1">
    <property type="entry name" value="ALPHA-1,2-MANNOSYLTRANSFERASE MNN2"/>
    <property type="match status" value="1"/>
</dbReference>
<protein>
    <submittedName>
        <fullName evidence="11">Uncharacterized protein</fullName>
    </submittedName>
</protein>
<comment type="caution">
    <text evidence="11">The sequence shown here is derived from an EMBL/GenBank/DDBJ whole genome shotgun (WGS) entry which is preliminary data.</text>
</comment>
<evidence type="ECO:0000256" key="7">
    <source>
        <dbReference type="ARBA" id="ARBA00022989"/>
    </source>
</evidence>
<keyword evidence="4" id="KW-0808">Transferase</keyword>
<dbReference type="GO" id="GO:0000026">
    <property type="term" value="F:alpha-1,2-mannosyltransferase activity"/>
    <property type="evidence" value="ECO:0007669"/>
    <property type="project" value="TreeGrafter"/>
</dbReference>
<dbReference type="PANTHER" id="PTHR31646">
    <property type="entry name" value="ALPHA-1,2-MANNOSYLTRANSFERASE MNN2"/>
    <property type="match status" value="1"/>
</dbReference>
<evidence type="ECO:0000256" key="5">
    <source>
        <dbReference type="ARBA" id="ARBA00022692"/>
    </source>
</evidence>
<comment type="similarity">
    <text evidence="3">Belongs to the MNN1/MNT family.</text>
</comment>
<evidence type="ECO:0000256" key="9">
    <source>
        <dbReference type="ARBA" id="ARBA00023136"/>
    </source>
</evidence>
<dbReference type="EMBL" id="NCKW01003043">
    <property type="protein sequence ID" value="POM77043.1"/>
    <property type="molecule type" value="Genomic_DNA"/>
</dbReference>
<keyword evidence="5" id="KW-0812">Transmembrane</keyword>
<dbReference type="AlphaFoldDB" id="A0A2P4YGX1"/>
<dbReference type="InterPro" id="IPR022751">
    <property type="entry name" value="Alpha_mannosyltransferase"/>
</dbReference>